<reference evidence="2" key="1">
    <citation type="journal article" date="2020" name="Cell">
        <title>Large-Scale Comparative Analyses of Tick Genomes Elucidate Their Genetic Diversity and Vector Capacities.</title>
        <authorList>
            <consortium name="Tick Genome and Microbiome Consortium (TIGMIC)"/>
            <person name="Jia N."/>
            <person name="Wang J."/>
            <person name="Shi W."/>
            <person name="Du L."/>
            <person name="Sun Y."/>
            <person name="Zhan W."/>
            <person name="Jiang J.F."/>
            <person name="Wang Q."/>
            <person name="Zhang B."/>
            <person name="Ji P."/>
            <person name="Bell-Sakyi L."/>
            <person name="Cui X.M."/>
            <person name="Yuan T.T."/>
            <person name="Jiang B.G."/>
            <person name="Yang W.F."/>
            <person name="Lam T.T."/>
            <person name="Chang Q.C."/>
            <person name="Ding S.J."/>
            <person name="Wang X.J."/>
            <person name="Zhu J.G."/>
            <person name="Ruan X.D."/>
            <person name="Zhao L."/>
            <person name="Wei J.T."/>
            <person name="Ye R.Z."/>
            <person name="Que T.C."/>
            <person name="Du C.H."/>
            <person name="Zhou Y.H."/>
            <person name="Cheng J.X."/>
            <person name="Dai P.F."/>
            <person name="Guo W.B."/>
            <person name="Han X.H."/>
            <person name="Huang E.J."/>
            <person name="Li L.F."/>
            <person name="Wei W."/>
            <person name="Gao Y.C."/>
            <person name="Liu J.Z."/>
            <person name="Shao H.Z."/>
            <person name="Wang X."/>
            <person name="Wang C.C."/>
            <person name="Yang T.C."/>
            <person name="Huo Q.B."/>
            <person name="Li W."/>
            <person name="Chen H.Y."/>
            <person name="Chen S.E."/>
            <person name="Zhou L.G."/>
            <person name="Ni X.B."/>
            <person name="Tian J.H."/>
            <person name="Sheng Y."/>
            <person name="Liu T."/>
            <person name="Pan Y.S."/>
            <person name="Xia L.Y."/>
            <person name="Li J."/>
            <person name="Zhao F."/>
            <person name="Cao W.C."/>
        </authorList>
    </citation>
    <scope>NUCLEOTIDE SEQUENCE</scope>
    <source>
        <strain evidence="2">Rmic-2018</strain>
    </source>
</reference>
<reference evidence="2" key="2">
    <citation type="submission" date="2021-09" db="EMBL/GenBank/DDBJ databases">
        <authorList>
            <person name="Jia N."/>
            <person name="Wang J."/>
            <person name="Shi W."/>
            <person name="Du L."/>
            <person name="Sun Y."/>
            <person name="Zhan W."/>
            <person name="Jiang J."/>
            <person name="Wang Q."/>
            <person name="Zhang B."/>
            <person name="Ji P."/>
            <person name="Sakyi L.B."/>
            <person name="Cui X."/>
            <person name="Yuan T."/>
            <person name="Jiang B."/>
            <person name="Yang W."/>
            <person name="Lam T.T.-Y."/>
            <person name="Chang Q."/>
            <person name="Ding S."/>
            <person name="Wang X."/>
            <person name="Zhu J."/>
            <person name="Ruan X."/>
            <person name="Zhao L."/>
            <person name="Wei J."/>
            <person name="Que T."/>
            <person name="Du C."/>
            <person name="Cheng J."/>
            <person name="Dai P."/>
            <person name="Han X."/>
            <person name="Huang E."/>
            <person name="Gao Y."/>
            <person name="Liu J."/>
            <person name="Shao H."/>
            <person name="Ye R."/>
            <person name="Li L."/>
            <person name="Wei W."/>
            <person name="Wang X."/>
            <person name="Wang C."/>
            <person name="Huo Q."/>
            <person name="Li W."/>
            <person name="Guo W."/>
            <person name="Chen H."/>
            <person name="Chen S."/>
            <person name="Zhou L."/>
            <person name="Zhou L."/>
            <person name="Ni X."/>
            <person name="Tian J."/>
            <person name="Zhou Y."/>
            <person name="Sheng Y."/>
            <person name="Liu T."/>
            <person name="Pan Y."/>
            <person name="Xia L."/>
            <person name="Li J."/>
            <person name="Zhao F."/>
            <person name="Cao W."/>
        </authorList>
    </citation>
    <scope>NUCLEOTIDE SEQUENCE</scope>
    <source>
        <strain evidence="2">Rmic-2018</strain>
        <tissue evidence="2">Larvae</tissue>
    </source>
</reference>
<dbReference type="AlphaFoldDB" id="A0A9J6DD15"/>
<sequence>MQPPQPGFDPQSKRGKALAKTMEDYEMALLNEPDVTTTRSNGAARDTTPDLTWSFGTLHVTRRNEDMNLGKNWLKTCDGLQDKLSARKTRCLLRHLTDPLSSKIATDRTCAKVLSMFKGDGHRLLEDLKAKYLKTEKDQYLVLERYEGPDNEKLDRPFTMTEMWTVIGKSNKRSAPGRDS</sequence>
<keyword evidence="3" id="KW-1185">Reference proteome</keyword>
<evidence type="ECO:0000313" key="3">
    <source>
        <dbReference type="Proteomes" id="UP000821866"/>
    </source>
</evidence>
<protein>
    <submittedName>
        <fullName evidence="2">Uncharacterized protein</fullName>
    </submittedName>
</protein>
<dbReference type="EMBL" id="JABSTU010000010">
    <property type="protein sequence ID" value="KAH8019890.1"/>
    <property type="molecule type" value="Genomic_DNA"/>
</dbReference>
<organism evidence="2 3">
    <name type="scientific">Rhipicephalus microplus</name>
    <name type="common">Cattle tick</name>
    <name type="synonym">Boophilus microplus</name>
    <dbReference type="NCBI Taxonomy" id="6941"/>
    <lineage>
        <taxon>Eukaryota</taxon>
        <taxon>Metazoa</taxon>
        <taxon>Ecdysozoa</taxon>
        <taxon>Arthropoda</taxon>
        <taxon>Chelicerata</taxon>
        <taxon>Arachnida</taxon>
        <taxon>Acari</taxon>
        <taxon>Parasitiformes</taxon>
        <taxon>Ixodida</taxon>
        <taxon>Ixodoidea</taxon>
        <taxon>Ixodidae</taxon>
        <taxon>Rhipicephalinae</taxon>
        <taxon>Rhipicephalus</taxon>
        <taxon>Boophilus</taxon>
    </lineage>
</organism>
<gene>
    <name evidence="2" type="ORF">HPB51_022991</name>
</gene>
<name>A0A9J6DD15_RHIMP</name>
<feature type="region of interest" description="Disordered" evidence="1">
    <location>
        <begin position="1"/>
        <end position="22"/>
    </location>
</feature>
<proteinExistence type="predicted"/>
<accession>A0A9J6DD15</accession>
<evidence type="ECO:0000313" key="2">
    <source>
        <dbReference type="EMBL" id="KAH8019890.1"/>
    </source>
</evidence>
<dbReference type="Proteomes" id="UP000821866">
    <property type="component" value="Chromosome 8"/>
</dbReference>
<evidence type="ECO:0000256" key="1">
    <source>
        <dbReference type="SAM" id="MobiDB-lite"/>
    </source>
</evidence>
<comment type="caution">
    <text evidence="2">The sequence shown here is derived from an EMBL/GenBank/DDBJ whole genome shotgun (WGS) entry which is preliminary data.</text>
</comment>